<reference evidence="2 3" key="1">
    <citation type="journal article" date="2019" name="Nat. Med.">
        <title>A library of human gut bacterial isolates paired with longitudinal multiomics data enables mechanistic microbiome research.</title>
        <authorList>
            <person name="Poyet M."/>
            <person name="Groussin M."/>
            <person name="Gibbons S.M."/>
            <person name="Avila-Pacheco J."/>
            <person name="Jiang X."/>
            <person name="Kearney S.M."/>
            <person name="Perrotta A.R."/>
            <person name="Berdy B."/>
            <person name="Zhao S."/>
            <person name="Lieberman T.D."/>
            <person name="Swanson P.K."/>
            <person name="Smith M."/>
            <person name="Roesemann S."/>
            <person name="Alexander J.E."/>
            <person name="Rich S.A."/>
            <person name="Livny J."/>
            <person name="Vlamakis H."/>
            <person name="Clish C."/>
            <person name="Bullock K."/>
            <person name="Deik A."/>
            <person name="Scott J."/>
            <person name="Pierce K.A."/>
            <person name="Xavier R.J."/>
            <person name="Alm E.J."/>
        </authorList>
    </citation>
    <scope>NUCLEOTIDE SEQUENCE [LARGE SCALE GENOMIC DNA]</scope>
    <source>
        <strain evidence="2 3">BIOML-A10</strain>
    </source>
</reference>
<name>A0A6L6LFA8_STRPA</name>
<comment type="caution">
    <text evidence="2">The sequence shown here is derived from an EMBL/GenBank/DDBJ whole genome shotgun (WGS) entry which is preliminary data.</text>
</comment>
<evidence type="ECO:0000256" key="1">
    <source>
        <dbReference type="SAM" id="MobiDB-lite"/>
    </source>
</evidence>
<accession>A0A6L6LFA8</accession>
<sequence>MIKLKQQRLGGKFMFTKTKKILFGFLAFFAVLLIAGCQSSPSQSSKTNKSSQTDKSPQTIKAPQDLTKDQQGTWKWTDQQMTIQKVFLASNIKKLAAVLMLDDFDKVKMTMTIKDKTVELKYHFDYRKLYEDQAFATGENKANYESYLKNKTAEFKNYIPNLKHTKITLDEPNDAYDYSLTGEIDTQKHTITFPETPTFLSRIVMGTTYNSLVPITYTYTVEGNQLTLYAEGKDEQSHFRVIRLRFNYVEDNH</sequence>
<evidence type="ECO:0000313" key="2">
    <source>
        <dbReference type="EMBL" id="MTR62895.1"/>
    </source>
</evidence>
<feature type="compositionally biased region" description="Low complexity" evidence="1">
    <location>
        <begin position="39"/>
        <end position="56"/>
    </location>
</feature>
<dbReference type="AlphaFoldDB" id="A0A6L6LFA8"/>
<proteinExistence type="predicted"/>
<organism evidence="2 3">
    <name type="scientific">Streptococcus parasanguinis</name>
    <dbReference type="NCBI Taxonomy" id="1318"/>
    <lineage>
        <taxon>Bacteria</taxon>
        <taxon>Bacillati</taxon>
        <taxon>Bacillota</taxon>
        <taxon>Bacilli</taxon>
        <taxon>Lactobacillales</taxon>
        <taxon>Streptococcaceae</taxon>
        <taxon>Streptococcus</taxon>
    </lineage>
</organism>
<feature type="region of interest" description="Disordered" evidence="1">
    <location>
        <begin position="39"/>
        <end position="64"/>
    </location>
</feature>
<protein>
    <submittedName>
        <fullName evidence="2">Uncharacterized protein</fullName>
    </submittedName>
</protein>
<dbReference type="EMBL" id="WMZA01000002">
    <property type="protein sequence ID" value="MTR62895.1"/>
    <property type="molecule type" value="Genomic_DNA"/>
</dbReference>
<evidence type="ECO:0000313" key="3">
    <source>
        <dbReference type="Proteomes" id="UP000462658"/>
    </source>
</evidence>
<dbReference type="Proteomes" id="UP000462658">
    <property type="component" value="Unassembled WGS sequence"/>
</dbReference>
<gene>
    <name evidence="2" type="ORF">GMC80_06025</name>
</gene>